<dbReference type="Proteomes" id="UP001162741">
    <property type="component" value="Chromosome"/>
</dbReference>
<dbReference type="RefSeq" id="WP_264282292.1">
    <property type="nucleotide sequence ID" value="NZ_CP107006.1"/>
</dbReference>
<evidence type="ECO:0000256" key="2">
    <source>
        <dbReference type="ARBA" id="ARBA00010008"/>
    </source>
</evidence>
<dbReference type="Pfam" id="PF00155">
    <property type="entry name" value="Aminotran_1_2"/>
    <property type="match status" value="1"/>
</dbReference>
<gene>
    <name evidence="7" type="ORF">MKQ68_04745</name>
</gene>
<dbReference type="InterPro" id="IPR015424">
    <property type="entry name" value="PyrdxlP-dep_Trfase"/>
</dbReference>
<dbReference type="InterPro" id="IPR004839">
    <property type="entry name" value="Aminotransferase_I/II_large"/>
</dbReference>
<evidence type="ECO:0000259" key="6">
    <source>
        <dbReference type="Pfam" id="PF00155"/>
    </source>
</evidence>
<keyword evidence="5" id="KW-0472">Membrane</keyword>
<evidence type="ECO:0000256" key="4">
    <source>
        <dbReference type="ARBA" id="ARBA00022898"/>
    </source>
</evidence>
<keyword evidence="3" id="KW-0808">Transferase</keyword>
<dbReference type="InterPro" id="IPR015421">
    <property type="entry name" value="PyrdxlP-dep_Trfase_major"/>
</dbReference>
<dbReference type="PANTHER" id="PTHR13693">
    <property type="entry name" value="CLASS II AMINOTRANSFERASE/8-AMINO-7-OXONONANOATE SYNTHASE"/>
    <property type="match status" value="1"/>
</dbReference>
<feature type="domain" description="Aminotransferase class I/classII large" evidence="6">
    <location>
        <begin position="30"/>
        <end position="364"/>
    </location>
</feature>
<comment type="cofactor">
    <cofactor evidence="1">
        <name>pyridoxal 5'-phosphate</name>
        <dbReference type="ChEBI" id="CHEBI:597326"/>
    </cofactor>
</comment>
<dbReference type="InterPro" id="IPR015422">
    <property type="entry name" value="PyrdxlP-dep_Trfase_small"/>
</dbReference>
<keyword evidence="5" id="KW-0812">Transmembrane</keyword>
<dbReference type="Gene3D" id="3.40.640.10">
    <property type="entry name" value="Type I PLP-dependent aspartate aminotransferase-like (Major domain)"/>
    <property type="match status" value="1"/>
</dbReference>
<feature type="transmembrane region" description="Helical" evidence="5">
    <location>
        <begin position="256"/>
        <end position="277"/>
    </location>
</feature>
<evidence type="ECO:0000313" key="8">
    <source>
        <dbReference type="Proteomes" id="UP001162741"/>
    </source>
</evidence>
<keyword evidence="4" id="KW-0663">Pyridoxal phosphate</keyword>
<sequence length="391" mass="42268">MLQEDFLSQALSRRLADESLRRLQLPPARVDFCSNDYLGLARSEALGDAAQAILTHVPPLHGSGGSRLLAGNYPLIEEAEQRIAALHDAGAGLLFNSGYDANVGLFASVPQKGDFVIHDQLIHASILDGIRLSDAQRLSFRHNDLAHLEQKLFFAKEKGRNVFVAVESVYSMDGDAAPLTQIAALCAREGAYLIVDEAHATGVCGPRGMGLVQAYGLEQQCFARVHTFGKAVGCNGAIVLGSPVLKEYLVNFARSFIYTTALPPMAIATILASYLLFPGMDGQRAHLQLLIHRFREALPVRLLLASDTAIQIVKTPGNQRARALAHRLQQAGLDVRAILHPTVARGAERLRVVLHAFNTVEEVDLLTSIVADEVSDTTAAEERADAGSIND</sequence>
<dbReference type="Gene3D" id="3.90.1150.10">
    <property type="entry name" value="Aspartate Aminotransferase, domain 1"/>
    <property type="match status" value="1"/>
</dbReference>
<organism evidence="7 8">
    <name type="scientific">Chitinophaga horti</name>
    <dbReference type="NCBI Taxonomy" id="2920382"/>
    <lineage>
        <taxon>Bacteria</taxon>
        <taxon>Pseudomonadati</taxon>
        <taxon>Bacteroidota</taxon>
        <taxon>Chitinophagia</taxon>
        <taxon>Chitinophagales</taxon>
        <taxon>Chitinophagaceae</taxon>
        <taxon>Chitinophaga</taxon>
    </lineage>
</organism>
<evidence type="ECO:0000256" key="3">
    <source>
        <dbReference type="ARBA" id="ARBA00022679"/>
    </source>
</evidence>
<proteinExistence type="inferred from homology"/>
<dbReference type="SUPFAM" id="SSF53383">
    <property type="entry name" value="PLP-dependent transferases"/>
    <property type="match status" value="1"/>
</dbReference>
<evidence type="ECO:0000256" key="1">
    <source>
        <dbReference type="ARBA" id="ARBA00001933"/>
    </source>
</evidence>
<evidence type="ECO:0000313" key="7">
    <source>
        <dbReference type="EMBL" id="UYQ94397.1"/>
    </source>
</evidence>
<comment type="similarity">
    <text evidence="2">Belongs to the class-II pyridoxal-phosphate-dependent aminotransferase family. BioF subfamily.</text>
</comment>
<accession>A0ABY6J7W6</accession>
<name>A0ABY6J7W6_9BACT</name>
<evidence type="ECO:0000256" key="5">
    <source>
        <dbReference type="SAM" id="Phobius"/>
    </source>
</evidence>
<reference evidence="7" key="1">
    <citation type="submission" date="2022-10" db="EMBL/GenBank/DDBJ databases">
        <title>Chitinophaga sp. nov., isolated from soil.</title>
        <authorList>
            <person name="Jeon C.O."/>
        </authorList>
    </citation>
    <scope>NUCLEOTIDE SEQUENCE</scope>
    <source>
        <strain evidence="7">R8</strain>
    </source>
</reference>
<dbReference type="EMBL" id="CP107006">
    <property type="protein sequence ID" value="UYQ94397.1"/>
    <property type="molecule type" value="Genomic_DNA"/>
</dbReference>
<keyword evidence="8" id="KW-1185">Reference proteome</keyword>
<protein>
    <submittedName>
        <fullName evidence="7">8-amino-7-oxononanoate synthase</fullName>
    </submittedName>
</protein>
<dbReference type="InterPro" id="IPR050087">
    <property type="entry name" value="AON_synthase_class-II"/>
</dbReference>
<dbReference type="PANTHER" id="PTHR13693:SF77">
    <property type="entry name" value="8-AMINO-7-OXONONANOATE SYNTHASE"/>
    <property type="match status" value="1"/>
</dbReference>
<keyword evidence="5" id="KW-1133">Transmembrane helix</keyword>